<feature type="repeat" description="PPR" evidence="3">
    <location>
        <begin position="500"/>
        <end position="534"/>
    </location>
</feature>
<protein>
    <recommendedName>
        <fullName evidence="6">Pentatricopeptide repeat-containing protein</fullName>
    </recommendedName>
</protein>
<dbReference type="PANTHER" id="PTHR47926">
    <property type="entry name" value="PENTATRICOPEPTIDE REPEAT-CONTAINING PROTEIN"/>
    <property type="match status" value="1"/>
</dbReference>
<reference evidence="4 5" key="1">
    <citation type="submission" date="2024-01" db="EMBL/GenBank/DDBJ databases">
        <title>Genome assemblies of Stephania.</title>
        <authorList>
            <person name="Yang L."/>
        </authorList>
    </citation>
    <scope>NUCLEOTIDE SEQUENCE [LARGE SCALE GENOMIC DNA]</scope>
    <source>
        <strain evidence="4">QJT</strain>
        <tissue evidence="4">Leaf</tissue>
    </source>
</reference>
<dbReference type="InterPro" id="IPR046848">
    <property type="entry name" value="E_motif"/>
</dbReference>
<evidence type="ECO:0008006" key="6">
    <source>
        <dbReference type="Google" id="ProtNLM"/>
    </source>
</evidence>
<feature type="repeat" description="PPR" evidence="3">
    <location>
        <begin position="399"/>
        <end position="433"/>
    </location>
</feature>
<dbReference type="PROSITE" id="PS51375">
    <property type="entry name" value="PPR"/>
    <property type="match status" value="5"/>
</dbReference>
<keyword evidence="1" id="KW-0677">Repeat</keyword>
<dbReference type="GO" id="GO:0003723">
    <property type="term" value="F:RNA binding"/>
    <property type="evidence" value="ECO:0007669"/>
    <property type="project" value="InterPro"/>
</dbReference>
<dbReference type="AlphaFoldDB" id="A0AAP0HUD7"/>
<dbReference type="Pfam" id="PF13041">
    <property type="entry name" value="PPR_2"/>
    <property type="match status" value="2"/>
</dbReference>
<feature type="repeat" description="PPR" evidence="3">
    <location>
        <begin position="102"/>
        <end position="132"/>
    </location>
</feature>
<dbReference type="FunFam" id="1.25.40.10:FF:000205">
    <property type="entry name" value="Pentatricopeptide repeat-containing protein, mitochondrial"/>
    <property type="match status" value="1"/>
</dbReference>
<dbReference type="Proteomes" id="UP001417504">
    <property type="component" value="Unassembled WGS sequence"/>
</dbReference>
<feature type="repeat" description="PPR" evidence="3">
    <location>
        <begin position="267"/>
        <end position="301"/>
    </location>
</feature>
<evidence type="ECO:0000313" key="4">
    <source>
        <dbReference type="EMBL" id="KAK9096240.1"/>
    </source>
</evidence>
<dbReference type="GO" id="GO:0009451">
    <property type="term" value="P:RNA modification"/>
    <property type="evidence" value="ECO:0007669"/>
    <property type="project" value="InterPro"/>
</dbReference>
<dbReference type="GO" id="GO:0005739">
    <property type="term" value="C:mitochondrion"/>
    <property type="evidence" value="ECO:0007669"/>
    <property type="project" value="UniProtKB-ARBA"/>
</dbReference>
<name>A0AAP0HUD7_9MAGN</name>
<dbReference type="InterPro" id="IPR002885">
    <property type="entry name" value="PPR_rpt"/>
</dbReference>
<evidence type="ECO:0000256" key="2">
    <source>
        <dbReference type="ARBA" id="ARBA00061659"/>
    </source>
</evidence>
<organism evidence="4 5">
    <name type="scientific">Stephania japonica</name>
    <dbReference type="NCBI Taxonomy" id="461633"/>
    <lineage>
        <taxon>Eukaryota</taxon>
        <taxon>Viridiplantae</taxon>
        <taxon>Streptophyta</taxon>
        <taxon>Embryophyta</taxon>
        <taxon>Tracheophyta</taxon>
        <taxon>Spermatophyta</taxon>
        <taxon>Magnoliopsida</taxon>
        <taxon>Ranunculales</taxon>
        <taxon>Menispermaceae</taxon>
        <taxon>Menispermoideae</taxon>
        <taxon>Cissampelideae</taxon>
        <taxon>Stephania</taxon>
    </lineage>
</organism>
<accession>A0AAP0HUD7</accession>
<feature type="repeat" description="PPR" evidence="3">
    <location>
        <begin position="469"/>
        <end position="499"/>
    </location>
</feature>
<evidence type="ECO:0000313" key="5">
    <source>
        <dbReference type="Proteomes" id="UP001417504"/>
    </source>
</evidence>
<dbReference type="InterPro" id="IPR046960">
    <property type="entry name" value="PPR_At4g14850-like_plant"/>
</dbReference>
<comment type="caution">
    <text evidence="4">The sequence shown here is derived from an EMBL/GenBank/DDBJ whole genome shotgun (WGS) entry which is preliminary data.</text>
</comment>
<dbReference type="Pfam" id="PF01535">
    <property type="entry name" value="PPR"/>
    <property type="match status" value="9"/>
</dbReference>
<dbReference type="Gene3D" id="1.25.40.10">
    <property type="entry name" value="Tetratricopeptide repeat domain"/>
    <property type="match status" value="4"/>
</dbReference>
<gene>
    <name evidence="4" type="ORF">Sjap_021737</name>
</gene>
<dbReference type="EMBL" id="JBBNAE010000009">
    <property type="protein sequence ID" value="KAK9096240.1"/>
    <property type="molecule type" value="Genomic_DNA"/>
</dbReference>
<proteinExistence type="inferred from homology"/>
<dbReference type="NCBIfam" id="TIGR00756">
    <property type="entry name" value="PPR"/>
    <property type="match status" value="6"/>
</dbReference>
<dbReference type="FunFam" id="1.25.40.10:FF:000797">
    <property type="entry name" value="Pentatricopeptide repeat-containing protein chloroplastic"/>
    <property type="match status" value="1"/>
</dbReference>
<dbReference type="PANTHER" id="PTHR47926:SF392">
    <property type="entry name" value="PENTATRICOPEPTIDE REPEAT-CONTAINING PROTEIN"/>
    <property type="match status" value="1"/>
</dbReference>
<dbReference type="Pfam" id="PF20431">
    <property type="entry name" value="E_motif"/>
    <property type="match status" value="1"/>
</dbReference>
<sequence>MDVDLQFCVHALRSCRTGFSIRRGRQVHLSLIKTGLFDSALFVKNSVLQMYVKCGSLTDAHKVFDEMPERNSFTWNTLIEAHLRFGNKGPSLELFNSMPCKNEYSWNAVITSFAKSGDVSIARKLFDEMPLTTGIALNSVLHGYARSGHLEEAMLLFKDLNMDPVQRSSIDAFVLATMLGVCSEAKFVMCGKQIHGQLIVGSVDMDSVMLSSLVNMYAKCEELDAASLILSLYPNPDNYSSSALISGYAKCGRLADARRVFEGSDQCVVSWNSMISGYVANSQAGEALNLFDRMKKRGISADYSTFTSVLSGCTGIGVLENGRQVHAQAYKLGFVNDMIIASALIDMYSKCGSPDDACKAFSEVEIHDTVLLNSMINLYSTYRRVADARHVFDAIPNKSLISWNSMLVCYSHNGCAVEALGLFCHMQRLDMRMDKVALASAVSACASISTLRLGKQIFARATIIGLEFDQIFSSSLIDLYCRCGNVIEGRRIFDEMTKSDEVPWNSLLMGYSTNGYGNEALELFEEMRNSGVRPNCITFTGVLSACSHSGLVEEGKRWFYSMKPEYDVEPELEHYSCIIDLCARAGFLEDAMDLIEHMPFKADASMWSAVLRGCVAHGNKALGDRVAEKMVELDPENSCAYVQLASMHANTGDWEKSAQIRRMMQGRRVVKDPGCSWIELEQEGVVLT</sequence>
<evidence type="ECO:0000256" key="1">
    <source>
        <dbReference type="ARBA" id="ARBA00022737"/>
    </source>
</evidence>
<dbReference type="InterPro" id="IPR011990">
    <property type="entry name" value="TPR-like_helical_dom_sf"/>
</dbReference>
<evidence type="ECO:0000256" key="3">
    <source>
        <dbReference type="PROSITE-ProRule" id="PRU00708"/>
    </source>
</evidence>
<keyword evidence="5" id="KW-1185">Reference proteome</keyword>
<comment type="similarity">
    <text evidence="2">Belongs to the PPR family. PCMP-E subfamily.</text>
</comment>